<proteinExistence type="inferred from homology"/>
<dbReference type="PANTHER" id="PTHR43827">
    <property type="entry name" value="2,5-DIKETO-D-GLUCONIC ACID REDUCTASE"/>
    <property type="match status" value="1"/>
</dbReference>
<feature type="site" description="Lowers pKa of active site Tyr" evidence="6">
    <location>
        <position position="112"/>
    </location>
</feature>
<evidence type="ECO:0000313" key="10">
    <source>
        <dbReference type="EMBL" id="CAE8736901.1"/>
    </source>
</evidence>
<dbReference type="Pfam" id="PF00248">
    <property type="entry name" value="Aldo_ket_red"/>
    <property type="match status" value="1"/>
</dbReference>
<dbReference type="CDD" id="cd19071">
    <property type="entry name" value="AKR_AKR1-5-like"/>
    <property type="match status" value="1"/>
</dbReference>
<evidence type="ECO:0000259" key="9">
    <source>
        <dbReference type="Pfam" id="PF00248"/>
    </source>
</evidence>
<evidence type="ECO:0000256" key="5">
    <source>
        <dbReference type="PIRSR" id="PIRSR000097-2"/>
    </source>
</evidence>
<dbReference type="PROSITE" id="PS00062">
    <property type="entry name" value="ALDOKETO_REDUCTASE_2"/>
    <property type="match status" value="1"/>
</dbReference>
<keyword evidence="2" id="KW-0521">NADP</keyword>
<dbReference type="Proteomes" id="UP000626109">
    <property type="component" value="Unassembled WGS sequence"/>
</dbReference>
<evidence type="ECO:0000256" key="3">
    <source>
        <dbReference type="ARBA" id="ARBA00023002"/>
    </source>
</evidence>
<dbReference type="PRINTS" id="PR00069">
    <property type="entry name" value="ALDKETRDTASE"/>
</dbReference>
<keyword evidence="8" id="KW-0732">Signal</keyword>
<dbReference type="InterPro" id="IPR018170">
    <property type="entry name" value="Aldo/ket_reductase_CS"/>
</dbReference>
<dbReference type="InterPro" id="IPR036812">
    <property type="entry name" value="NAD(P)_OxRdtase_dom_sf"/>
</dbReference>
<dbReference type="SUPFAM" id="SSF51430">
    <property type="entry name" value="NAD(P)-linked oxidoreductase"/>
    <property type="match status" value="1"/>
</dbReference>
<gene>
    <name evidence="10" type="ORF">PGLA2088_LOCUS48527</name>
</gene>
<feature type="binding site" evidence="5">
    <location>
        <position position="154"/>
    </location>
    <ligand>
        <name>substrate</name>
    </ligand>
</feature>
<name>A0A813LSU8_POLGL</name>
<feature type="chain" id="PRO_5032671835" description="NADP-dependent oxidoreductase domain-containing protein" evidence="8">
    <location>
        <begin position="41"/>
        <end position="348"/>
    </location>
</feature>
<evidence type="ECO:0000256" key="2">
    <source>
        <dbReference type="ARBA" id="ARBA00022857"/>
    </source>
</evidence>
<dbReference type="AlphaFoldDB" id="A0A813LSU8"/>
<dbReference type="PANTHER" id="PTHR43827:SF3">
    <property type="entry name" value="NADP-DEPENDENT OXIDOREDUCTASE DOMAIN-CONTAINING PROTEIN"/>
    <property type="match status" value="1"/>
</dbReference>
<evidence type="ECO:0000256" key="6">
    <source>
        <dbReference type="PIRSR" id="PIRSR000097-3"/>
    </source>
</evidence>
<evidence type="ECO:0000256" key="4">
    <source>
        <dbReference type="PIRSR" id="PIRSR000097-1"/>
    </source>
</evidence>
<feature type="region of interest" description="Disordered" evidence="7">
    <location>
        <begin position="326"/>
        <end position="348"/>
    </location>
</feature>
<feature type="compositionally biased region" description="Polar residues" evidence="7">
    <location>
        <begin position="336"/>
        <end position="348"/>
    </location>
</feature>
<dbReference type="Gene3D" id="3.20.20.100">
    <property type="entry name" value="NADP-dependent oxidoreductase domain"/>
    <property type="match status" value="1"/>
</dbReference>
<sequence length="348" mass="37773">MILCLAPRVPPIVTAMATPGWAGRTMLLLMSCELVCLTVSAPPTVTLRNGVKMPLLAAGCWQYNSSTAFDSVSAAFSVGINMVDTALDYGNQDGVGRALASFPRDQIFVETKVPGCGLDKSTLNLLDCYKDTQKNLESDLSLLNVSYVDLVIVHFPPVTSFVTRSCNNWSGGCEMVRAQWKAMEEFYKQGKARAIGVSNYCPSCYDCLKSADIFPMVNQIQFHLGMGTDPAGFVSYHKKMGVQLQAYSVLGNNPIKHSASEEILRGNLTTSIGKSHNKSSVQVALKWVVDQGIPAVTKSANAKHLKEDLDLWSWELTAAEKEALDNHRNPAGSPSFACSSETASEFVV</sequence>
<dbReference type="EMBL" id="CAJNNW010036706">
    <property type="protein sequence ID" value="CAE8736901.1"/>
    <property type="molecule type" value="Genomic_DNA"/>
</dbReference>
<feature type="domain" description="NADP-dependent oxidoreductase" evidence="9">
    <location>
        <begin position="61"/>
        <end position="327"/>
    </location>
</feature>
<comment type="caution">
    <text evidence="10">The sequence shown here is derived from an EMBL/GenBank/DDBJ whole genome shotgun (WGS) entry which is preliminary data.</text>
</comment>
<protein>
    <recommendedName>
        <fullName evidence="9">NADP-dependent oxidoreductase domain-containing protein</fullName>
    </recommendedName>
</protein>
<evidence type="ECO:0000256" key="7">
    <source>
        <dbReference type="SAM" id="MobiDB-lite"/>
    </source>
</evidence>
<keyword evidence="3" id="KW-0560">Oxidoreductase</keyword>
<evidence type="ECO:0000256" key="1">
    <source>
        <dbReference type="ARBA" id="ARBA00007905"/>
    </source>
</evidence>
<dbReference type="GO" id="GO:0016616">
    <property type="term" value="F:oxidoreductase activity, acting on the CH-OH group of donors, NAD or NADP as acceptor"/>
    <property type="evidence" value="ECO:0007669"/>
    <property type="project" value="UniProtKB-ARBA"/>
</dbReference>
<dbReference type="PIRSF" id="PIRSF000097">
    <property type="entry name" value="AKR"/>
    <property type="match status" value="1"/>
</dbReference>
<feature type="signal peptide" evidence="8">
    <location>
        <begin position="1"/>
        <end position="40"/>
    </location>
</feature>
<evidence type="ECO:0000256" key="8">
    <source>
        <dbReference type="SAM" id="SignalP"/>
    </source>
</evidence>
<feature type="active site" description="Proton donor" evidence="4">
    <location>
        <position position="89"/>
    </location>
</feature>
<evidence type="ECO:0000313" key="11">
    <source>
        <dbReference type="Proteomes" id="UP000626109"/>
    </source>
</evidence>
<organism evidence="10 11">
    <name type="scientific">Polarella glacialis</name>
    <name type="common">Dinoflagellate</name>
    <dbReference type="NCBI Taxonomy" id="89957"/>
    <lineage>
        <taxon>Eukaryota</taxon>
        <taxon>Sar</taxon>
        <taxon>Alveolata</taxon>
        <taxon>Dinophyceae</taxon>
        <taxon>Suessiales</taxon>
        <taxon>Suessiaceae</taxon>
        <taxon>Polarella</taxon>
    </lineage>
</organism>
<reference evidence="10" key="1">
    <citation type="submission" date="2021-02" db="EMBL/GenBank/DDBJ databases">
        <authorList>
            <person name="Dougan E. K."/>
            <person name="Rhodes N."/>
            <person name="Thang M."/>
            <person name="Chan C."/>
        </authorList>
    </citation>
    <scope>NUCLEOTIDE SEQUENCE</scope>
</reference>
<comment type="similarity">
    <text evidence="1">Belongs to the aldo/keto reductase family.</text>
</comment>
<accession>A0A813LSU8</accession>
<dbReference type="InterPro" id="IPR020471">
    <property type="entry name" value="AKR"/>
</dbReference>
<dbReference type="InterPro" id="IPR023210">
    <property type="entry name" value="NADP_OxRdtase_dom"/>
</dbReference>